<feature type="region of interest" description="Disordered" evidence="3">
    <location>
        <begin position="1"/>
        <end position="35"/>
    </location>
</feature>
<feature type="region of interest" description="Disordered" evidence="3">
    <location>
        <begin position="526"/>
        <end position="550"/>
    </location>
</feature>
<evidence type="ECO:0000259" key="5">
    <source>
        <dbReference type="PROSITE" id="PS51304"/>
    </source>
</evidence>
<dbReference type="Gene3D" id="2.60.120.200">
    <property type="match status" value="1"/>
</dbReference>
<dbReference type="InterPro" id="IPR000504">
    <property type="entry name" value="RRM_dom"/>
</dbReference>
<dbReference type="PROSITE" id="PS50102">
    <property type="entry name" value="RRM"/>
    <property type="match status" value="1"/>
</dbReference>
<name>B7GDL2_PHATC</name>
<dbReference type="InterPro" id="IPR012677">
    <property type="entry name" value="Nucleotide-bd_a/b_plait_sf"/>
</dbReference>
<dbReference type="InterPro" id="IPR044156">
    <property type="entry name" value="Galectin-like"/>
</dbReference>
<evidence type="ECO:0000259" key="4">
    <source>
        <dbReference type="PROSITE" id="PS50102"/>
    </source>
</evidence>
<gene>
    <name evidence="6" type="ORF">PHATRDRAFT_50292</name>
</gene>
<organism evidence="6 7">
    <name type="scientific">Phaeodactylum tricornutum (strain CCAP 1055/1)</name>
    <dbReference type="NCBI Taxonomy" id="556484"/>
    <lineage>
        <taxon>Eukaryota</taxon>
        <taxon>Sar</taxon>
        <taxon>Stramenopiles</taxon>
        <taxon>Ochrophyta</taxon>
        <taxon>Bacillariophyta</taxon>
        <taxon>Bacillariophyceae</taxon>
        <taxon>Bacillariophycidae</taxon>
        <taxon>Naviculales</taxon>
        <taxon>Phaeodactylaceae</taxon>
        <taxon>Phaeodactylum</taxon>
    </lineage>
</organism>
<feature type="compositionally biased region" description="Basic and acidic residues" evidence="3">
    <location>
        <begin position="142"/>
        <end position="158"/>
    </location>
</feature>
<dbReference type="InParanoid" id="B7GDL2"/>
<dbReference type="InterPro" id="IPR013320">
    <property type="entry name" value="ConA-like_dom_sf"/>
</dbReference>
<sequence>MASTNSDTAPIGSSANGSSTNPNPQDAVSSQWKTPSAAYQQMYGVCGVPDDVTPTAEEELVLRFYDTIRAYERQAARLQDDAARAKLASRDAAFQAASVSRNPRKRRERTRITTTTTTTEDSDDPHSADENDEDDDAASDDAEARHARREAKLEELRDQVAQAHQLAQERTRVDEPPPTTWQTANVDDAVDVGSQPVLKKKKRIESDPSEPTSSLIANITVAQTPPHDFSKTLALVPGRTLWPTTISTTEPAAWTPPAGCTQPNEGAFAVHLDNFDILQAQNGSGNNTVAVKFTAPSDSKRFSINIAAPDHEEFHSVLFHFNPRQHERGGQLIVNDKQEGIWGQAIAIPLSQVPLVFGQTACTLLIQVNGEGFDIFLEGQHCARLEHRKEIATDTDHLVLQFPSTDDYGSPENWLVHKVWWGNQPILAKGDLANVAGVHTYNALHPRKLFVSRLAKIFSEAEVDLRRAELERAFRQYGGVHGVSVIVPTNATFAFVETESERAADLALQEMTAQYRVSRARRSRHEALQEERAAAEASARGETKEHTVWD</sequence>
<protein>
    <recommendedName>
        <fullName evidence="2">Galectin</fullName>
    </recommendedName>
</protein>
<dbReference type="RefSeq" id="XP_002185233.1">
    <property type="nucleotide sequence ID" value="XM_002185197.1"/>
</dbReference>
<dbReference type="GeneID" id="7199128"/>
<feature type="compositionally biased region" description="Acidic residues" evidence="3">
    <location>
        <begin position="130"/>
        <end position="141"/>
    </location>
</feature>
<dbReference type="PROSITE" id="PS51304">
    <property type="entry name" value="GALECTIN"/>
    <property type="match status" value="1"/>
</dbReference>
<feature type="domain" description="Galectin" evidence="5">
    <location>
        <begin position="275"/>
        <end position="422"/>
    </location>
</feature>
<dbReference type="PANTHER" id="PTHR11346:SF147">
    <property type="entry name" value="GALECTIN"/>
    <property type="match status" value="1"/>
</dbReference>
<dbReference type="GO" id="GO:0030246">
    <property type="term" value="F:carbohydrate binding"/>
    <property type="evidence" value="ECO:0007669"/>
    <property type="project" value="UniProtKB-UniRule"/>
</dbReference>
<dbReference type="Proteomes" id="UP000000759">
    <property type="component" value="Chromosome 28"/>
</dbReference>
<dbReference type="InterPro" id="IPR035979">
    <property type="entry name" value="RBD_domain_sf"/>
</dbReference>
<keyword evidence="1" id="KW-0694">RNA-binding</keyword>
<dbReference type="PaxDb" id="2850-Phatr50292"/>
<dbReference type="SMART" id="SM00908">
    <property type="entry name" value="Gal-bind_lectin"/>
    <property type="match status" value="1"/>
</dbReference>
<dbReference type="SUPFAM" id="SSF54928">
    <property type="entry name" value="RNA-binding domain, RBD"/>
    <property type="match status" value="1"/>
</dbReference>
<dbReference type="KEGG" id="pti:PHATRDRAFT_50292"/>
<reference evidence="6 7" key="1">
    <citation type="journal article" date="2008" name="Nature">
        <title>The Phaeodactylum genome reveals the evolutionary history of diatom genomes.</title>
        <authorList>
            <person name="Bowler C."/>
            <person name="Allen A.E."/>
            <person name="Badger J.H."/>
            <person name="Grimwood J."/>
            <person name="Jabbari K."/>
            <person name="Kuo A."/>
            <person name="Maheswari U."/>
            <person name="Martens C."/>
            <person name="Maumus F."/>
            <person name="Otillar R.P."/>
            <person name="Rayko E."/>
            <person name="Salamov A."/>
            <person name="Vandepoele K."/>
            <person name="Beszteri B."/>
            <person name="Gruber A."/>
            <person name="Heijde M."/>
            <person name="Katinka M."/>
            <person name="Mock T."/>
            <person name="Valentin K."/>
            <person name="Verret F."/>
            <person name="Berges J.A."/>
            <person name="Brownlee C."/>
            <person name="Cadoret J.P."/>
            <person name="Chiovitti A."/>
            <person name="Choi C.J."/>
            <person name="Coesel S."/>
            <person name="De Martino A."/>
            <person name="Detter J.C."/>
            <person name="Durkin C."/>
            <person name="Falciatore A."/>
            <person name="Fournet J."/>
            <person name="Haruta M."/>
            <person name="Huysman M.J."/>
            <person name="Jenkins B.D."/>
            <person name="Jiroutova K."/>
            <person name="Jorgensen R.E."/>
            <person name="Joubert Y."/>
            <person name="Kaplan A."/>
            <person name="Kroger N."/>
            <person name="Kroth P.G."/>
            <person name="La Roche J."/>
            <person name="Lindquist E."/>
            <person name="Lommer M."/>
            <person name="Martin-Jezequel V."/>
            <person name="Lopez P.J."/>
            <person name="Lucas S."/>
            <person name="Mangogna M."/>
            <person name="McGinnis K."/>
            <person name="Medlin L.K."/>
            <person name="Montsant A."/>
            <person name="Oudot-Le Secq M.P."/>
            <person name="Napoli C."/>
            <person name="Obornik M."/>
            <person name="Parker M.S."/>
            <person name="Petit J.L."/>
            <person name="Porcel B.M."/>
            <person name="Poulsen N."/>
            <person name="Robison M."/>
            <person name="Rychlewski L."/>
            <person name="Rynearson T.A."/>
            <person name="Schmutz J."/>
            <person name="Shapiro H."/>
            <person name="Siaut M."/>
            <person name="Stanley M."/>
            <person name="Sussman M.R."/>
            <person name="Taylor A.R."/>
            <person name="Vardi A."/>
            <person name="von Dassow P."/>
            <person name="Vyverman W."/>
            <person name="Willis A."/>
            <person name="Wyrwicz L.S."/>
            <person name="Rokhsar D.S."/>
            <person name="Weissenbach J."/>
            <person name="Armbrust E.V."/>
            <person name="Green B.R."/>
            <person name="Van de Peer Y."/>
            <person name="Grigoriev I.V."/>
        </authorList>
    </citation>
    <scope>NUCLEOTIDE SEQUENCE [LARGE SCALE GENOMIC DNA]</scope>
    <source>
        <strain evidence="6 7">CCAP 1055/1</strain>
    </source>
</reference>
<evidence type="ECO:0000256" key="3">
    <source>
        <dbReference type="SAM" id="MobiDB-lite"/>
    </source>
</evidence>
<proteinExistence type="predicted"/>
<dbReference type="Pfam" id="PF00337">
    <property type="entry name" value="Gal-bind_lectin"/>
    <property type="match status" value="1"/>
</dbReference>
<dbReference type="eggNOG" id="ENOG502QU4C">
    <property type="taxonomic scope" value="Eukaryota"/>
</dbReference>
<dbReference type="PANTHER" id="PTHR11346">
    <property type="entry name" value="GALECTIN"/>
    <property type="match status" value="1"/>
</dbReference>
<feature type="region of interest" description="Disordered" evidence="3">
    <location>
        <begin position="90"/>
        <end position="212"/>
    </location>
</feature>
<dbReference type="OrthoDB" id="439808at2759"/>
<dbReference type="CDD" id="cd00590">
    <property type="entry name" value="RRM_SF"/>
    <property type="match status" value="1"/>
</dbReference>
<evidence type="ECO:0000313" key="7">
    <source>
        <dbReference type="Proteomes" id="UP000000759"/>
    </source>
</evidence>
<dbReference type="Gene3D" id="3.30.70.330">
    <property type="match status" value="1"/>
</dbReference>
<keyword evidence="7" id="KW-1185">Reference proteome</keyword>
<dbReference type="Pfam" id="PF00076">
    <property type="entry name" value="RRM_1"/>
    <property type="match status" value="1"/>
</dbReference>
<evidence type="ECO:0000256" key="1">
    <source>
        <dbReference type="PROSITE-ProRule" id="PRU00176"/>
    </source>
</evidence>
<evidence type="ECO:0000313" key="6">
    <source>
        <dbReference type="EMBL" id="EEC43365.1"/>
    </source>
</evidence>
<dbReference type="EMBL" id="CM000630">
    <property type="protein sequence ID" value="EEC43365.1"/>
    <property type="molecule type" value="Genomic_DNA"/>
</dbReference>
<feature type="domain" description="RRM" evidence="4">
    <location>
        <begin position="447"/>
        <end position="525"/>
    </location>
</feature>
<dbReference type="GO" id="GO:0003723">
    <property type="term" value="F:RNA binding"/>
    <property type="evidence" value="ECO:0007669"/>
    <property type="project" value="UniProtKB-UniRule"/>
</dbReference>
<keyword evidence="2" id="KW-0430">Lectin</keyword>
<dbReference type="InterPro" id="IPR001079">
    <property type="entry name" value="Galectin_CRD"/>
</dbReference>
<dbReference type="AlphaFoldDB" id="B7GDL2"/>
<dbReference type="OMA" id="HCARLEH"/>
<dbReference type="HOGENOM" id="CLU_495660_0_0_1"/>
<accession>B7GDL2</accession>
<evidence type="ECO:0000256" key="2">
    <source>
        <dbReference type="RuleBase" id="RU102079"/>
    </source>
</evidence>
<reference evidence="7" key="2">
    <citation type="submission" date="2008-08" db="EMBL/GenBank/DDBJ databases">
        <authorList>
            <consortium name="Diatom Consortium"/>
            <person name="Grigoriev I."/>
            <person name="Grimwood J."/>
            <person name="Kuo A."/>
            <person name="Otillar R.P."/>
            <person name="Salamov A."/>
            <person name="Detter J.C."/>
            <person name="Lindquist E."/>
            <person name="Shapiro H."/>
            <person name="Lucas S."/>
            <person name="Glavina del Rio T."/>
            <person name="Pitluck S."/>
            <person name="Rokhsar D."/>
            <person name="Bowler C."/>
        </authorList>
    </citation>
    <scope>GENOME REANNOTATION</scope>
    <source>
        <strain evidence="7">CCAP 1055/1</strain>
    </source>
</reference>
<dbReference type="SUPFAM" id="SSF49899">
    <property type="entry name" value="Concanavalin A-like lectins/glucanases"/>
    <property type="match status" value="1"/>
</dbReference>